<dbReference type="Gene3D" id="3.30.70.1630">
    <property type="match status" value="1"/>
</dbReference>
<feature type="domain" description="GCVT N-terminal" evidence="1">
    <location>
        <begin position="23"/>
        <end position="234"/>
    </location>
</feature>
<dbReference type="EMBL" id="AP021857">
    <property type="protein sequence ID" value="BBO20858.1"/>
    <property type="molecule type" value="Genomic_DNA"/>
</dbReference>
<dbReference type="GO" id="GO:0016226">
    <property type="term" value="P:iron-sulfur cluster assembly"/>
    <property type="evidence" value="ECO:0007669"/>
    <property type="project" value="TreeGrafter"/>
</dbReference>
<dbReference type="KEGG" id="ddz:DSYM_15570"/>
<accession>A0A809R299</accession>
<dbReference type="InterPro" id="IPR017703">
    <property type="entry name" value="YgfZ/GCV_T_CS"/>
</dbReference>
<evidence type="ECO:0000259" key="1">
    <source>
        <dbReference type="Pfam" id="PF01571"/>
    </source>
</evidence>
<evidence type="ECO:0000313" key="3">
    <source>
        <dbReference type="Proteomes" id="UP000662914"/>
    </source>
</evidence>
<dbReference type="PANTHER" id="PTHR22602:SF0">
    <property type="entry name" value="TRANSFERASE CAF17, MITOCHONDRIAL-RELATED"/>
    <property type="match status" value="1"/>
</dbReference>
<dbReference type="InterPro" id="IPR006222">
    <property type="entry name" value="GCVT_N"/>
</dbReference>
<dbReference type="SUPFAM" id="SSF103025">
    <property type="entry name" value="Folate-binding domain"/>
    <property type="match status" value="1"/>
</dbReference>
<dbReference type="AlphaFoldDB" id="A0A809R299"/>
<dbReference type="NCBIfam" id="TIGR03317">
    <property type="entry name" value="ygfZ_signature"/>
    <property type="match status" value="1"/>
</dbReference>
<dbReference type="Pfam" id="PF01571">
    <property type="entry name" value="GCV_T"/>
    <property type="match status" value="1"/>
</dbReference>
<proteinExistence type="predicted"/>
<reference evidence="2" key="1">
    <citation type="journal article" name="DNA Res.">
        <title>The physiological potential of anammox bacteria as revealed by their core genome structure.</title>
        <authorList>
            <person name="Okubo T."/>
            <person name="Toyoda A."/>
            <person name="Fukuhara K."/>
            <person name="Uchiyama I."/>
            <person name="Harigaya Y."/>
            <person name="Kuroiwa M."/>
            <person name="Suzuki T."/>
            <person name="Murakami Y."/>
            <person name="Suwa Y."/>
            <person name="Takami H."/>
        </authorList>
    </citation>
    <scope>NUCLEOTIDE SEQUENCE</scope>
    <source>
        <strain evidence="2">317325-3</strain>
    </source>
</reference>
<dbReference type="InterPro" id="IPR045179">
    <property type="entry name" value="YgfZ/GcvT"/>
</dbReference>
<dbReference type="PANTHER" id="PTHR22602">
    <property type="entry name" value="TRANSFERASE CAF17, MITOCHONDRIAL-RELATED"/>
    <property type="match status" value="1"/>
</dbReference>
<dbReference type="Proteomes" id="UP000662914">
    <property type="component" value="Chromosome"/>
</dbReference>
<gene>
    <name evidence="2" type="ORF">DSYM_15570</name>
</gene>
<dbReference type="Gene3D" id="3.30.70.1400">
    <property type="entry name" value="Aminomethyltransferase beta-barrel domains"/>
    <property type="match status" value="1"/>
</dbReference>
<dbReference type="PIRSF" id="PIRSF006487">
    <property type="entry name" value="GcvT"/>
    <property type="match status" value="1"/>
</dbReference>
<evidence type="ECO:0000313" key="2">
    <source>
        <dbReference type="EMBL" id="BBO20858.1"/>
    </source>
</evidence>
<sequence>MNWQNFLGERGARLEAGQPQNFGDAQAELQAAASATVVAPLAQFALIRASGEDAATFLHNLLSNDVQHLARNRAERCGFCNPKGRLLADFLIWRDDRDILLQLSADIQPAMLKKLGMYVLRSKVKLSDASDEIILLGISGGEAAAALESIGAEPPAAALDVTHFAGGTAIRLDERRFQLALRSESAERVWGQLSAQARPVGVPAWRWLEIVAGIPHITAPTQEEFVPQMANLELIGGVSFTKGCYPGQEVVARTKYLGKVKRRTYRARLEGECPASGTDLFGADLPDQSCGKIVEAAPAPAGGCEVLASMLMSSAEGGEVRVGSAVGPRLTFLALPYPLE</sequence>
<protein>
    <submittedName>
        <fullName evidence="2">Folate-binding protein YgfZ</fullName>
    </submittedName>
</protein>
<organism evidence="2 3">
    <name type="scientific">Candidatus Desulfobacillus denitrificans</name>
    <dbReference type="NCBI Taxonomy" id="2608985"/>
    <lineage>
        <taxon>Bacteria</taxon>
        <taxon>Pseudomonadati</taxon>
        <taxon>Pseudomonadota</taxon>
        <taxon>Betaproteobacteria</taxon>
        <taxon>Candidatus Desulfobacillus</taxon>
    </lineage>
</organism>
<name>A0A809R299_9PROT</name>
<dbReference type="Gene3D" id="2.40.30.160">
    <property type="match status" value="1"/>
</dbReference>